<reference evidence="2 3" key="1">
    <citation type="journal article" date="2023" name="Sci. Data">
        <title>Genome assembly of the Korean intertidal mud-creeper Batillaria attramentaria.</title>
        <authorList>
            <person name="Patra A.K."/>
            <person name="Ho P.T."/>
            <person name="Jun S."/>
            <person name="Lee S.J."/>
            <person name="Kim Y."/>
            <person name="Won Y.J."/>
        </authorList>
    </citation>
    <scope>NUCLEOTIDE SEQUENCE [LARGE SCALE GENOMIC DNA]</scope>
    <source>
        <strain evidence="2">Wonlab-2016</strain>
    </source>
</reference>
<sequence length="81" mass="8972">MGQAAPTLTDHAASTQEHTHLTPNGPCTHTQEPYKHLQNQAPRIKLVYQSNLQSLATPEPYGSMDVARQPFKWECAVVPCC</sequence>
<protein>
    <submittedName>
        <fullName evidence="2">Uncharacterized protein</fullName>
    </submittedName>
</protein>
<evidence type="ECO:0000313" key="3">
    <source>
        <dbReference type="Proteomes" id="UP001519460"/>
    </source>
</evidence>
<gene>
    <name evidence="2" type="ORF">BaRGS_00026093</name>
</gene>
<evidence type="ECO:0000256" key="1">
    <source>
        <dbReference type="SAM" id="MobiDB-lite"/>
    </source>
</evidence>
<comment type="caution">
    <text evidence="2">The sequence shown here is derived from an EMBL/GenBank/DDBJ whole genome shotgun (WGS) entry which is preliminary data.</text>
</comment>
<organism evidence="2 3">
    <name type="scientific">Batillaria attramentaria</name>
    <dbReference type="NCBI Taxonomy" id="370345"/>
    <lineage>
        <taxon>Eukaryota</taxon>
        <taxon>Metazoa</taxon>
        <taxon>Spiralia</taxon>
        <taxon>Lophotrochozoa</taxon>
        <taxon>Mollusca</taxon>
        <taxon>Gastropoda</taxon>
        <taxon>Caenogastropoda</taxon>
        <taxon>Sorbeoconcha</taxon>
        <taxon>Cerithioidea</taxon>
        <taxon>Batillariidae</taxon>
        <taxon>Batillaria</taxon>
    </lineage>
</organism>
<proteinExistence type="predicted"/>
<feature type="region of interest" description="Disordered" evidence="1">
    <location>
        <begin position="1"/>
        <end position="32"/>
    </location>
</feature>
<keyword evidence="3" id="KW-1185">Reference proteome</keyword>
<dbReference type="EMBL" id="JACVVK020000240">
    <property type="protein sequence ID" value="KAK7482684.1"/>
    <property type="molecule type" value="Genomic_DNA"/>
</dbReference>
<dbReference type="AlphaFoldDB" id="A0ABD0K6B1"/>
<accession>A0ABD0K6B1</accession>
<name>A0ABD0K6B1_9CAEN</name>
<evidence type="ECO:0000313" key="2">
    <source>
        <dbReference type="EMBL" id="KAK7482684.1"/>
    </source>
</evidence>
<feature type="compositionally biased region" description="Polar residues" evidence="1">
    <location>
        <begin position="12"/>
        <end position="32"/>
    </location>
</feature>
<dbReference type="Proteomes" id="UP001519460">
    <property type="component" value="Unassembled WGS sequence"/>
</dbReference>